<evidence type="ECO:0008006" key="13">
    <source>
        <dbReference type="Google" id="ProtNLM"/>
    </source>
</evidence>
<dbReference type="OrthoDB" id="2218807at2759"/>
<keyword evidence="4" id="KW-0863">Zinc-finger</keyword>
<proteinExistence type="predicted"/>
<dbReference type="GO" id="GO:0030154">
    <property type="term" value="P:cell differentiation"/>
    <property type="evidence" value="ECO:0007669"/>
    <property type="project" value="UniProtKB-KW"/>
</dbReference>
<dbReference type="GO" id="GO:0008270">
    <property type="term" value="F:zinc ion binding"/>
    <property type="evidence" value="ECO:0007669"/>
    <property type="project" value="UniProtKB-KW"/>
</dbReference>
<dbReference type="InParanoid" id="E9HRY2"/>
<dbReference type="SUPFAM" id="SSF48350">
    <property type="entry name" value="GTPase activation domain, GAP"/>
    <property type="match status" value="1"/>
</dbReference>
<dbReference type="FunFam" id="3.30.60.20:FF:000033">
    <property type="entry name" value="Rac GTPase-activating protein 1"/>
    <property type="match status" value="1"/>
</dbReference>
<sequence>MASKKISLLAQFDDICRGFSFWINDPLREFEVFANNQEDCRKKWLSTEEMCSTALKELNEARANREKLELQVRHVTELLKNEILIRQRLQKEEKDLERKLIMVKQIVTTDQNITEETRDRLVSISSIESYSRCDLESPGNHLIDSTSDEIESSTQSILSSLDITSEKTDEDLELSVVRSVRKFRGRALNETVNARDGNNKRPHPASRSIAISNTIAPPELFSIPPQTTRKISMDFPGEFASPTSNQFNMCNQGNDKRSVSATKKVLRPHMFSSKVILKQETCIPCRNRIRFGKTALKCSDCLGTCHVECKSSMPIPCVPTCRTPTRFVGSIADYSPKTTPMIPSLIIHCVEEIEVRGLECLDYRAIAPEKEIIALKEQLLRGKIRSGEMSSINTPVITNVVRSFLQSLKEPLVTYTARESFIKLAYVQEEIDVQTAVCSLIPELPRPNRDTLAYLILHFQRVVENQRSRLSTINIAKCFAPMIIGHSRSQIDDGLKKLQDMKEQQMVMEKLLNIASDYWNCHASCTDSPNNTPVKGKRNLKKTGFFTSPHF</sequence>
<dbReference type="GO" id="GO:0051233">
    <property type="term" value="C:spindle midzone"/>
    <property type="evidence" value="ECO:0000318"/>
    <property type="project" value="GO_Central"/>
</dbReference>
<keyword evidence="6" id="KW-0862">Zinc</keyword>
<evidence type="ECO:0000256" key="4">
    <source>
        <dbReference type="ARBA" id="ARBA00022771"/>
    </source>
</evidence>
<dbReference type="PANTHER" id="PTHR46199">
    <property type="entry name" value="RAC GTPASE-ACTIVATING PROTEIN 1"/>
    <property type="match status" value="1"/>
</dbReference>
<dbReference type="PhylomeDB" id="E9HRY2"/>
<organism evidence="11 12">
    <name type="scientific">Daphnia pulex</name>
    <name type="common">Water flea</name>
    <dbReference type="NCBI Taxonomy" id="6669"/>
    <lineage>
        <taxon>Eukaryota</taxon>
        <taxon>Metazoa</taxon>
        <taxon>Ecdysozoa</taxon>
        <taxon>Arthropoda</taxon>
        <taxon>Crustacea</taxon>
        <taxon>Branchiopoda</taxon>
        <taxon>Diplostraca</taxon>
        <taxon>Cladocera</taxon>
        <taxon>Anomopoda</taxon>
        <taxon>Daphniidae</taxon>
        <taxon>Daphnia</taxon>
    </lineage>
</organism>
<dbReference type="Proteomes" id="UP000000305">
    <property type="component" value="Unassembled WGS sequence"/>
</dbReference>
<dbReference type="SUPFAM" id="SSF57889">
    <property type="entry name" value="Cysteine-rich domain"/>
    <property type="match status" value="1"/>
</dbReference>
<evidence type="ECO:0000313" key="12">
    <source>
        <dbReference type="Proteomes" id="UP000000305"/>
    </source>
</evidence>
<dbReference type="InterPro" id="IPR008936">
    <property type="entry name" value="Rho_GTPase_activation_prot"/>
</dbReference>
<accession>E9HRY2</accession>
<dbReference type="Gene3D" id="1.10.555.10">
    <property type="entry name" value="Rho GTPase activation protein"/>
    <property type="match status" value="1"/>
</dbReference>
<dbReference type="FunCoup" id="E9HRY2">
    <property type="interactions" value="766"/>
</dbReference>
<dbReference type="GO" id="GO:0007266">
    <property type="term" value="P:Rho protein signal transduction"/>
    <property type="evidence" value="ECO:0000318"/>
    <property type="project" value="GO_Central"/>
</dbReference>
<evidence type="ECO:0000256" key="6">
    <source>
        <dbReference type="ARBA" id="ARBA00022833"/>
    </source>
</evidence>
<keyword evidence="3" id="KW-0479">Metal-binding</keyword>
<dbReference type="InterPro" id="IPR002219">
    <property type="entry name" value="PKC_DAG/PE"/>
</dbReference>
<dbReference type="OMA" id="ITFRLHK"/>
<dbReference type="Gene3D" id="3.30.60.20">
    <property type="match status" value="1"/>
</dbReference>
<reference evidence="11 12" key="1">
    <citation type="journal article" date="2011" name="Science">
        <title>The ecoresponsive genome of Daphnia pulex.</title>
        <authorList>
            <person name="Colbourne J.K."/>
            <person name="Pfrender M.E."/>
            <person name="Gilbert D."/>
            <person name="Thomas W.K."/>
            <person name="Tucker A."/>
            <person name="Oakley T.H."/>
            <person name="Tokishita S."/>
            <person name="Aerts A."/>
            <person name="Arnold G.J."/>
            <person name="Basu M.K."/>
            <person name="Bauer D.J."/>
            <person name="Caceres C.E."/>
            <person name="Carmel L."/>
            <person name="Casola C."/>
            <person name="Choi J.H."/>
            <person name="Detter J.C."/>
            <person name="Dong Q."/>
            <person name="Dusheyko S."/>
            <person name="Eads B.D."/>
            <person name="Frohlich T."/>
            <person name="Geiler-Samerotte K.A."/>
            <person name="Gerlach D."/>
            <person name="Hatcher P."/>
            <person name="Jogdeo S."/>
            <person name="Krijgsveld J."/>
            <person name="Kriventseva E.V."/>
            <person name="Kultz D."/>
            <person name="Laforsch C."/>
            <person name="Lindquist E."/>
            <person name="Lopez J."/>
            <person name="Manak J.R."/>
            <person name="Muller J."/>
            <person name="Pangilinan J."/>
            <person name="Patwardhan R.P."/>
            <person name="Pitluck S."/>
            <person name="Pritham E.J."/>
            <person name="Rechtsteiner A."/>
            <person name="Rho M."/>
            <person name="Rogozin I.B."/>
            <person name="Sakarya O."/>
            <person name="Salamov A."/>
            <person name="Schaack S."/>
            <person name="Shapiro H."/>
            <person name="Shiga Y."/>
            <person name="Skalitzky C."/>
            <person name="Smith Z."/>
            <person name="Souvorov A."/>
            <person name="Sung W."/>
            <person name="Tang Z."/>
            <person name="Tsuchiya D."/>
            <person name="Tu H."/>
            <person name="Vos H."/>
            <person name="Wang M."/>
            <person name="Wolf Y.I."/>
            <person name="Yamagata H."/>
            <person name="Yamada T."/>
            <person name="Ye Y."/>
            <person name="Shaw J.R."/>
            <person name="Andrews J."/>
            <person name="Crease T.J."/>
            <person name="Tang H."/>
            <person name="Lucas S.M."/>
            <person name="Robertson H.M."/>
            <person name="Bork P."/>
            <person name="Koonin E.V."/>
            <person name="Zdobnov E.M."/>
            <person name="Grigoriev I.V."/>
            <person name="Lynch M."/>
            <person name="Boore J.L."/>
        </authorList>
    </citation>
    <scope>NUCLEOTIDE SEQUENCE [LARGE SCALE GENOMIC DNA]</scope>
</reference>
<dbReference type="GO" id="GO:0005096">
    <property type="term" value="F:GTPase activator activity"/>
    <property type="evidence" value="ECO:0000318"/>
    <property type="project" value="GO_Central"/>
</dbReference>
<evidence type="ECO:0000259" key="10">
    <source>
        <dbReference type="PROSITE" id="PS50238"/>
    </source>
</evidence>
<dbReference type="InterPro" id="IPR000198">
    <property type="entry name" value="RhoGAP_dom"/>
</dbReference>
<dbReference type="GO" id="GO:0007283">
    <property type="term" value="P:spermatogenesis"/>
    <property type="evidence" value="ECO:0007669"/>
    <property type="project" value="UniProtKB-KW"/>
</dbReference>
<dbReference type="PROSITE" id="PS00479">
    <property type="entry name" value="ZF_DAG_PE_1"/>
    <property type="match status" value="1"/>
</dbReference>
<dbReference type="Pfam" id="PF00620">
    <property type="entry name" value="RhoGAP"/>
    <property type="match status" value="1"/>
</dbReference>
<keyword evidence="8" id="KW-0175">Coiled coil</keyword>
<dbReference type="GO" id="GO:0030496">
    <property type="term" value="C:midbody"/>
    <property type="evidence" value="ECO:0000318"/>
    <property type="project" value="GO_Central"/>
</dbReference>
<dbReference type="HOGENOM" id="CLU_026187_1_0_1"/>
<dbReference type="STRING" id="6669.E9HRY2"/>
<evidence type="ECO:0000256" key="7">
    <source>
        <dbReference type="ARBA" id="ARBA00022871"/>
    </source>
</evidence>
<dbReference type="KEGG" id="dpx:DAPPUDRAFT_333128"/>
<dbReference type="GO" id="GO:0097149">
    <property type="term" value="C:centralspindlin complex"/>
    <property type="evidence" value="ECO:0000318"/>
    <property type="project" value="GO_Central"/>
</dbReference>
<dbReference type="PANTHER" id="PTHR46199:SF3">
    <property type="entry name" value="RAC GTPASE-ACTIVATING PROTEIN 1"/>
    <property type="match status" value="1"/>
</dbReference>
<keyword evidence="12" id="KW-1185">Reference proteome</keyword>
<dbReference type="InterPro" id="IPR046349">
    <property type="entry name" value="C1-like_sf"/>
</dbReference>
<dbReference type="PROSITE" id="PS50081">
    <property type="entry name" value="ZF_DAG_PE_2"/>
    <property type="match status" value="1"/>
</dbReference>
<dbReference type="GO" id="GO:0051256">
    <property type="term" value="P:mitotic spindle midzone assembly"/>
    <property type="evidence" value="ECO:0000318"/>
    <property type="project" value="GO_Central"/>
</dbReference>
<dbReference type="GO" id="GO:0005634">
    <property type="term" value="C:nucleus"/>
    <property type="evidence" value="ECO:0000318"/>
    <property type="project" value="GO_Central"/>
</dbReference>
<protein>
    <recommendedName>
        <fullName evidence="13">Rac GTPase-activating protein 1</fullName>
    </recommendedName>
</protein>
<gene>
    <name evidence="11" type="ORF">DAPPUDRAFT_333128</name>
</gene>
<dbReference type="eggNOG" id="KOG3564">
    <property type="taxonomic scope" value="Eukaryota"/>
</dbReference>
<dbReference type="GO" id="GO:0032154">
    <property type="term" value="C:cleavage furrow"/>
    <property type="evidence" value="ECO:0000318"/>
    <property type="project" value="GO_Central"/>
</dbReference>
<dbReference type="EMBL" id="GL732742">
    <property type="protein sequence ID" value="EFX65501.1"/>
    <property type="molecule type" value="Genomic_DNA"/>
</dbReference>
<evidence type="ECO:0000256" key="1">
    <source>
        <dbReference type="ARBA" id="ARBA00022468"/>
    </source>
</evidence>
<keyword evidence="7" id="KW-0744">Spermatogenesis</keyword>
<feature type="coiled-coil region" evidence="8">
    <location>
        <begin position="51"/>
        <end position="106"/>
    </location>
</feature>
<evidence type="ECO:0000259" key="9">
    <source>
        <dbReference type="PROSITE" id="PS50081"/>
    </source>
</evidence>
<evidence type="ECO:0000256" key="8">
    <source>
        <dbReference type="SAM" id="Coils"/>
    </source>
</evidence>
<dbReference type="Pfam" id="PF00130">
    <property type="entry name" value="C1_1"/>
    <property type="match status" value="1"/>
</dbReference>
<evidence type="ECO:0000313" key="11">
    <source>
        <dbReference type="EMBL" id="EFX65501.1"/>
    </source>
</evidence>
<dbReference type="SMART" id="SM00324">
    <property type="entry name" value="RhoGAP"/>
    <property type="match status" value="1"/>
</dbReference>
<keyword evidence="2" id="KW-0217">Developmental protein</keyword>
<feature type="domain" description="Phorbol-ester/DAG-type" evidence="9">
    <location>
        <begin position="268"/>
        <end position="317"/>
    </location>
</feature>
<name>E9HRY2_DAPPU</name>
<evidence type="ECO:0000256" key="3">
    <source>
        <dbReference type="ARBA" id="ARBA00022723"/>
    </source>
</evidence>
<dbReference type="PROSITE" id="PS50238">
    <property type="entry name" value="RHOGAP"/>
    <property type="match status" value="1"/>
</dbReference>
<keyword evidence="1" id="KW-0343">GTPase activation</keyword>
<dbReference type="GO" id="GO:0000281">
    <property type="term" value="P:mitotic cytokinesis"/>
    <property type="evidence" value="ECO:0000318"/>
    <property type="project" value="GO_Central"/>
</dbReference>
<dbReference type="AlphaFoldDB" id="E9HRY2"/>
<feature type="domain" description="Rho-GAP" evidence="10">
    <location>
        <begin position="329"/>
        <end position="519"/>
    </location>
</feature>
<dbReference type="CDD" id="cd20821">
    <property type="entry name" value="C1_MgcRacGAP"/>
    <property type="match status" value="1"/>
</dbReference>
<evidence type="ECO:0000256" key="5">
    <source>
        <dbReference type="ARBA" id="ARBA00022782"/>
    </source>
</evidence>
<evidence type="ECO:0000256" key="2">
    <source>
        <dbReference type="ARBA" id="ARBA00022473"/>
    </source>
</evidence>
<keyword evidence="5" id="KW-0221">Differentiation</keyword>